<evidence type="ECO:0000256" key="1">
    <source>
        <dbReference type="ARBA" id="ARBA00022679"/>
    </source>
</evidence>
<dbReference type="SUPFAM" id="SSF53335">
    <property type="entry name" value="S-adenosyl-L-methionine-dependent methyltransferases"/>
    <property type="match status" value="1"/>
</dbReference>
<dbReference type="RefSeq" id="WP_173078819.1">
    <property type="nucleotide sequence ID" value="NZ_BAABJB010000017.1"/>
</dbReference>
<dbReference type="Pfam" id="PF13489">
    <property type="entry name" value="Methyltransf_23"/>
    <property type="match status" value="1"/>
</dbReference>
<proteinExistence type="predicted"/>
<dbReference type="GO" id="GO:0032259">
    <property type="term" value="P:methylation"/>
    <property type="evidence" value="ECO:0007669"/>
    <property type="project" value="UniProtKB-KW"/>
</dbReference>
<comment type="caution">
    <text evidence="2">The sequence shown here is derived from an EMBL/GenBank/DDBJ whole genome shotgun (WGS) entry which is preliminary data.</text>
</comment>
<dbReference type="EMBL" id="BLPG01000001">
    <property type="protein sequence ID" value="GFJ91808.1"/>
    <property type="molecule type" value="Genomic_DNA"/>
</dbReference>
<reference evidence="2 3" key="1">
    <citation type="submission" date="2020-03" db="EMBL/GenBank/DDBJ databases">
        <title>Whole genome shotgun sequence of Phytohabitans rumicis NBRC 108638.</title>
        <authorList>
            <person name="Komaki H."/>
            <person name="Tamura T."/>
        </authorList>
    </citation>
    <scope>NUCLEOTIDE SEQUENCE [LARGE SCALE GENOMIC DNA]</scope>
    <source>
        <strain evidence="2 3">NBRC 108638</strain>
    </source>
</reference>
<reference evidence="2 3" key="2">
    <citation type="submission" date="2020-03" db="EMBL/GenBank/DDBJ databases">
        <authorList>
            <person name="Ichikawa N."/>
            <person name="Kimura A."/>
            <person name="Kitahashi Y."/>
            <person name="Uohara A."/>
        </authorList>
    </citation>
    <scope>NUCLEOTIDE SEQUENCE [LARGE SCALE GENOMIC DNA]</scope>
    <source>
        <strain evidence="2 3">NBRC 108638</strain>
    </source>
</reference>
<keyword evidence="1 2" id="KW-0808">Transferase</keyword>
<dbReference type="InterPro" id="IPR029063">
    <property type="entry name" value="SAM-dependent_MTases_sf"/>
</dbReference>
<organism evidence="2 3">
    <name type="scientific">Phytohabitans rumicis</name>
    <dbReference type="NCBI Taxonomy" id="1076125"/>
    <lineage>
        <taxon>Bacteria</taxon>
        <taxon>Bacillati</taxon>
        <taxon>Actinomycetota</taxon>
        <taxon>Actinomycetes</taxon>
        <taxon>Micromonosporales</taxon>
        <taxon>Micromonosporaceae</taxon>
    </lineage>
</organism>
<dbReference type="AlphaFoldDB" id="A0A6V8L9X3"/>
<name>A0A6V8L9X3_9ACTN</name>
<dbReference type="PANTHER" id="PTHR43861">
    <property type="entry name" value="TRANS-ACONITATE 2-METHYLTRANSFERASE-RELATED"/>
    <property type="match status" value="1"/>
</dbReference>
<dbReference type="Proteomes" id="UP000482960">
    <property type="component" value="Unassembled WGS sequence"/>
</dbReference>
<evidence type="ECO:0000313" key="3">
    <source>
        <dbReference type="Proteomes" id="UP000482960"/>
    </source>
</evidence>
<keyword evidence="2" id="KW-0489">Methyltransferase</keyword>
<protein>
    <submittedName>
        <fullName evidence="2">Methyltransferase</fullName>
    </submittedName>
</protein>
<evidence type="ECO:0000313" key="2">
    <source>
        <dbReference type="EMBL" id="GFJ91808.1"/>
    </source>
</evidence>
<dbReference type="PANTHER" id="PTHR43861:SF3">
    <property type="entry name" value="PUTATIVE (AFU_ORTHOLOGUE AFUA_2G14390)-RELATED"/>
    <property type="match status" value="1"/>
</dbReference>
<keyword evidence="3" id="KW-1185">Reference proteome</keyword>
<sequence length="264" mass="28247">MKTGYSFDNRAPEADSQLRTLESFLDPITTARLAYPVLRRGAACWEVGAGGGSVARVMAAAVGPEGHVVASDLDPSHIEPDDNLSVVCHDARTDAAPSGAPFDVIHARLLLLHLPERRKVLRDLVDALAPGGWLVVEEFDCTAPLRVLTAPTDDAAKLFGQVMDVILGALQDRGADLAWAQDVHTEMVAAGLSEVDTVTHSESWTGGEPGAALHDLNSRTLEPRLVAAGLSVDQLTAFRKLAHDPSFASLSYQFVSTRGRKPLR</sequence>
<dbReference type="GO" id="GO:0008168">
    <property type="term" value="F:methyltransferase activity"/>
    <property type="evidence" value="ECO:0007669"/>
    <property type="project" value="UniProtKB-KW"/>
</dbReference>
<dbReference type="Gene3D" id="3.40.50.150">
    <property type="entry name" value="Vaccinia Virus protein VP39"/>
    <property type="match status" value="1"/>
</dbReference>
<accession>A0A6V8L9X3</accession>
<dbReference type="CDD" id="cd02440">
    <property type="entry name" value="AdoMet_MTases"/>
    <property type="match status" value="1"/>
</dbReference>
<gene>
    <name evidence="2" type="ORF">Prum_054500</name>
</gene>